<dbReference type="EMBL" id="LR796150">
    <property type="protein sequence ID" value="CAB4121547.1"/>
    <property type="molecule type" value="Genomic_DNA"/>
</dbReference>
<organism evidence="1">
    <name type="scientific">uncultured Caudovirales phage</name>
    <dbReference type="NCBI Taxonomy" id="2100421"/>
    <lineage>
        <taxon>Viruses</taxon>
        <taxon>Duplodnaviria</taxon>
        <taxon>Heunggongvirae</taxon>
        <taxon>Uroviricota</taxon>
        <taxon>Caudoviricetes</taxon>
        <taxon>Peduoviridae</taxon>
        <taxon>Maltschvirus</taxon>
        <taxon>Maltschvirus maltsch</taxon>
    </lineage>
</organism>
<sequence>MKTCTQCKEVKSLEFFCSNKRKKDGLHYYCKTCTSLLNKTYKKQWRKNGGALKEKNSLLNSPLRFSAHKIRNLIRNTLTQSGYLKKTKTCEILGAEFNIVRQHIESKFVDGMNWENHGEWHIDHIVPVSSAKDEATLIQLNHYENLQPLWASENLRKGAKIHYTTSLR</sequence>
<reference evidence="1" key="1">
    <citation type="submission" date="2020-04" db="EMBL/GenBank/DDBJ databases">
        <authorList>
            <person name="Chiriac C."/>
            <person name="Salcher M."/>
            <person name="Ghai R."/>
            <person name="Kavagutti S V."/>
        </authorList>
    </citation>
    <scope>NUCLEOTIDE SEQUENCE</scope>
</reference>
<gene>
    <name evidence="1" type="ORF">UFOVP15_26</name>
</gene>
<evidence type="ECO:0000313" key="1">
    <source>
        <dbReference type="EMBL" id="CAB4121547.1"/>
    </source>
</evidence>
<protein>
    <recommendedName>
        <fullName evidence="2">HNHc domain containing protein</fullName>
    </recommendedName>
</protein>
<name>A0A6J5KKU1_9CAUD</name>
<dbReference type="Gene3D" id="1.10.30.50">
    <property type="match status" value="1"/>
</dbReference>
<proteinExistence type="predicted"/>
<evidence type="ECO:0008006" key="2">
    <source>
        <dbReference type="Google" id="ProtNLM"/>
    </source>
</evidence>
<accession>A0A6J5KKU1</accession>